<evidence type="ECO:0000256" key="9">
    <source>
        <dbReference type="ARBA" id="ARBA00023316"/>
    </source>
</evidence>
<dbReference type="NCBIfam" id="TIGR02541">
    <property type="entry name" value="flagell_FlgJ"/>
    <property type="match status" value="1"/>
</dbReference>
<evidence type="ECO:0000256" key="5">
    <source>
        <dbReference type="ARBA" id="ARBA00013433"/>
    </source>
</evidence>
<feature type="domain" description="Mannosyl-glycoprotein endo-beta-N-acetylglucosamidase-like" evidence="12">
    <location>
        <begin position="207"/>
        <end position="360"/>
    </location>
</feature>
<keyword evidence="6" id="KW-0574">Periplasm</keyword>
<feature type="compositionally biased region" description="Low complexity" evidence="11">
    <location>
        <begin position="141"/>
        <end position="158"/>
    </location>
</feature>
<keyword evidence="9" id="KW-0961">Cell wall biogenesis/degradation</keyword>
<name>A0ABN4TQZ1_9BURK</name>
<evidence type="ECO:0000256" key="7">
    <source>
        <dbReference type="ARBA" id="ARBA00022801"/>
    </source>
</evidence>
<gene>
    <name evidence="13" type="ORF">BKK80_23695</name>
</gene>
<evidence type="ECO:0000256" key="10">
    <source>
        <dbReference type="ARBA" id="ARBA00030835"/>
    </source>
</evidence>
<evidence type="ECO:0000256" key="1">
    <source>
        <dbReference type="ARBA" id="ARBA00002954"/>
    </source>
</evidence>
<accession>A0ABN4TQZ1</accession>
<dbReference type="PRINTS" id="PR01002">
    <property type="entry name" value="FLGFLGJ"/>
</dbReference>
<evidence type="ECO:0000256" key="6">
    <source>
        <dbReference type="ARBA" id="ARBA00022764"/>
    </source>
</evidence>
<dbReference type="SMART" id="SM00047">
    <property type="entry name" value="LYZ2"/>
    <property type="match status" value="1"/>
</dbReference>
<comment type="similarity">
    <text evidence="4">In the C-terminal section; belongs to the glycosyl hydrolase 73 family.</text>
</comment>
<comment type="subcellular location">
    <subcellularLocation>
        <location evidence="2">Periplasm</location>
    </subcellularLocation>
</comment>
<evidence type="ECO:0000256" key="3">
    <source>
        <dbReference type="ARBA" id="ARBA00006880"/>
    </source>
</evidence>
<keyword evidence="14" id="KW-1185">Reference proteome</keyword>
<dbReference type="InterPro" id="IPR051056">
    <property type="entry name" value="Glycosyl_Hydrolase_73"/>
</dbReference>
<keyword evidence="7" id="KW-0378">Hydrolase</keyword>
<dbReference type="InterPro" id="IPR013377">
    <property type="entry name" value="FlgJ"/>
</dbReference>
<keyword evidence="8" id="KW-0326">Glycosidase</keyword>
<feature type="region of interest" description="Disordered" evidence="11">
    <location>
        <begin position="141"/>
        <end position="170"/>
    </location>
</feature>
<dbReference type="Gene3D" id="1.10.530.10">
    <property type="match status" value="1"/>
</dbReference>
<evidence type="ECO:0000256" key="11">
    <source>
        <dbReference type="SAM" id="MobiDB-lite"/>
    </source>
</evidence>
<evidence type="ECO:0000313" key="14">
    <source>
        <dbReference type="Proteomes" id="UP000177515"/>
    </source>
</evidence>
<comment type="function">
    <text evidence="1">Flagellum-specific muramidase which hydrolyzes the peptidoglycan layer to assemble the rod structure in the periplasmic space.</text>
</comment>
<organism evidence="13 14">
    <name type="scientific">Cupriavidus malaysiensis</name>
    <dbReference type="NCBI Taxonomy" id="367825"/>
    <lineage>
        <taxon>Bacteria</taxon>
        <taxon>Pseudomonadati</taxon>
        <taxon>Pseudomonadota</taxon>
        <taxon>Betaproteobacteria</taxon>
        <taxon>Burkholderiales</taxon>
        <taxon>Burkholderiaceae</taxon>
        <taxon>Cupriavidus</taxon>
    </lineage>
</organism>
<evidence type="ECO:0000256" key="4">
    <source>
        <dbReference type="ARBA" id="ARBA00007974"/>
    </source>
</evidence>
<keyword evidence="13" id="KW-0966">Cell projection</keyword>
<reference evidence="13 14" key="1">
    <citation type="submission" date="2016-10" db="EMBL/GenBank/DDBJ databases">
        <title>Complete genome sequences of three Cupriavidus strains isolated from various Malaysian environments.</title>
        <authorList>
            <person name="Abdullah A.A.-A."/>
            <person name="Shafie N.A.H."/>
            <person name="Lau N.S."/>
        </authorList>
    </citation>
    <scope>NUCLEOTIDE SEQUENCE [LARGE SCALE GENOMIC DNA]</scope>
    <source>
        <strain evidence="13 14">USMAA1020</strain>
    </source>
</reference>
<dbReference type="Proteomes" id="UP000177515">
    <property type="component" value="Chromosome 2"/>
</dbReference>
<comment type="similarity">
    <text evidence="3">In the N-terminal section; belongs to the FlgJ family.</text>
</comment>
<dbReference type="EMBL" id="CP017755">
    <property type="protein sequence ID" value="AOZ08889.1"/>
    <property type="molecule type" value="Genomic_DNA"/>
</dbReference>
<dbReference type="Gene3D" id="2.10.70.40">
    <property type="entry name" value="peptidoglycan hydrolase"/>
    <property type="match status" value="1"/>
</dbReference>
<dbReference type="PANTHER" id="PTHR33308:SF9">
    <property type="entry name" value="PEPTIDOGLYCAN HYDROLASE FLGJ"/>
    <property type="match status" value="1"/>
</dbReference>
<keyword evidence="13" id="KW-0969">Cilium</keyword>
<keyword evidence="13" id="KW-0282">Flagellum</keyword>
<dbReference type="InterPro" id="IPR002901">
    <property type="entry name" value="MGlyc_endo_b_GlcNAc-like_dom"/>
</dbReference>
<dbReference type="Pfam" id="PF10135">
    <property type="entry name" value="Rod-binding"/>
    <property type="match status" value="1"/>
</dbReference>
<dbReference type="PANTHER" id="PTHR33308">
    <property type="entry name" value="PEPTIDOGLYCAN HYDROLASE FLGJ"/>
    <property type="match status" value="1"/>
</dbReference>
<dbReference type="RefSeq" id="WP_071021683.1">
    <property type="nucleotide sequence ID" value="NZ_CP017755.1"/>
</dbReference>
<sequence length="361" mass="38169">MNNAAMAQADVSQRFALDTQGFEALKQSARQGASADTLKSAARQFEAVFTQMVLKSMRDATPQDGVFDNEQTKLYMSMFDQQLSQQLSTRGIGLADVMVRQLARAAGSALAPDAAALAAAGMQGGQGAQAAQEAALRKALQAMQGAQGSQSGQPDDGAAQPWDADAPPKVGTVVPGAVWNPTAGVRQYQAQEAYTWQGGSGTASYGSDDAPAHVSAFLQRMSAPAQAAERTSGVPAQLILGQAALESGWGRREISHPDGSTTYNVFGIKAGANWRGQVAEITTTEYVDGQPQKVKARFRAYGSYEEAFADYARLLTSNPRYAGVVGANSPEEAARGLQRAGYATDPFYGEKLVRIMKRVTA</sequence>
<evidence type="ECO:0000256" key="8">
    <source>
        <dbReference type="ARBA" id="ARBA00023295"/>
    </source>
</evidence>
<evidence type="ECO:0000313" key="13">
    <source>
        <dbReference type="EMBL" id="AOZ08889.1"/>
    </source>
</evidence>
<evidence type="ECO:0000256" key="2">
    <source>
        <dbReference type="ARBA" id="ARBA00004418"/>
    </source>
</evidence>
<dbReference type="Pfam" id="PF01832">
    <property type="entry name" value="Glucosaminidase"/>
    <property type="match status" value="1"/>
</dbReference>
<proteinExistence type="inferred from homology"/>
<evidence type="ECO:0000259" key="12">
    <source>
        <dbReference type="SMART" id="SM00047"/>
    </source>
</evidence>
<dbReference type="InterPro" id="IPR019301">
    <property type="entry name" value="Flagellar_prot_FlgJ_N"/>
</dbReference>
<protein>
    <recommendedName>
        <fullName evidence="5">Peptidoglycan hydrolase FlgJ</fullName>
    </recommendedName>
    <alternativeName>
        <fullName evidence="10">Muramidase FlgJ</fullName>
    </alternativeName>
</protein>